<feature type="transmembrane region" description="Helical" evidence="2">
    <location>
        <begin position="7"/>
        <end position="31"/>
    </location>
</feature>
<keyword evidence="4" id="KW-1185">Reference proteome</keyword>
<dbReference type="HOGENOM" id="CLU_1233187_0_0_0"/>
<dbReference type="KEGG" id="saal:L336_0920"/>
<reference evidence="3 4" key="1">
    <citation type="journal article" date="2013" name="Nat. Biotechnol.">
        <title>Genome sequences of rare, uncultured bacteria obtained by differential coverage binning of multiple metagenomes.</title>
        <authorList>
            <person name="Albertsen M."/>
            <person name="Hugenholtz P."/>
            <person name="Skarshewski A."/>
            <person name="Nielsen K.L."/>
            <person name="Tyson G.W."/>
            <person name="Nielsen P.H."/>
        </authorList>
    </citation>
    <scope>NUCLEOTIDE SEQUENCE [LARGE SCALE GENOMIC DNA]</scope>
    <source>
        <strain evidence="3">TM71</strain>
    </source>
</reference>
<evidence type="ECO:0000256" key="1">
    <source>
        <dbReference type="SAM" id="MobiDB-lite"/>
    </source>
</evidence>
<protein>
    <submittedName>
        <fullName evidence="3">Uncharacterized protein</fullName>
    </submittedName>
</protein>
<proteinExistence type="predicted"/>
<dbReference type="Proteomes" id="UP000013893">
    <property type="component" value="Chromosome"/>
</dbReference>
<evidence type="ECO:0000256" key="2">
    <source>
        <dbReference type="SAM" id="Phobius"/>
    </source>
</evidence>
<keyword evidence="2" id="KW-1133">Transmembrane helix</keyword>
<dbReference type="RefSeq" id="WP_015642070.1">
    <property type="nucleotide sequence ID" value="NC_021219.1"/>
</dbReference>
<dbReference type="STRING" id="1332188.L336_0920"/>
<dbReference type="AlphaFoldDB" id="R4PWH2"/>
<gene>
    <name evidence="3" type="ORF">L336_0920</name>
</gene>
<organism evidence="3 4">
    <name type="scientific">Candidatus Saccharimonas aalborgensis</name>
    <dbReference type="NCBI Taxonomy" id="1332188"/>
    <lineage>
        <taxon>Bacteria</taxon>
        <taxon>Candidatus Saccharimonadota</taxon>
        <taxon>Candidatus Saccharimonadia</taxon>
        <taxon>Candidatus Saccharimonadales</taxon>
        <taxon>Candidatus Saccharimonadaceae</taxon>
        <taxon>Candidatus Saccharimonas</taxon>
    </lineage>
</organism>
<accession>R4PWH2</accession>
<dbReference type="EMBL" id="CP005957">
    <property type="protein sequence ID" value="AGL62620.1"/>
    <property type="molecule type" value="Genomic_DNA"/>
</dbReference>
<feature type="region of interest" description="Disordered" evidence="1">
    <location>
        <begin position="39"/>
        <end position="78"/>
    </location>
</feature>
<keyword evidence="2" id="KW-0812">Transmembrane</keyword>
<feature type="compositionally biased region" description="Low complexity" evidence="1">
    <location>
        <begin position="49"/>
        <end position="63"/>
    </location>
</feature>
<sequence>MSKNVKGFGVVEIVLVVVVVGLIGVLGWMFFNKQKETKTSDNTASNSAQQSDQTKITQTTTETEQPKDTSGAVSIYPSKSDGTTSKDFYTVVLPKGWSVEKVFEPYNIVKTIGNEKYLISSFVHEGSESNLMEQRFDEGITAVSSVKTKAGTTIHILKTPTTLFLATCAPSGDNCYLQLNGKKLYIHLYQIVPGAQTATNIDYSSASAKEIISDLENIAKSLSI</sequence>
<evidence type="ECO:0000313" key="4">
    <source>
        <dbReference type="Proteomes" id="UP000013893"/>
    </source>
</evidence>
<keyword evidence="2" id="KW-0472">Membrane</keyword>
<evidence type="ECO:0000313" key="3">
    <source>
        <dbReference type="EMBL" id="AGL62620.1"/>
    </source>
</evidence>
<name>R4PWH2_9BACT</name>